<evidence type="ECO:0000313" key="1">
    <source>
        <dbReference type="EMBL" id="ASF42275.1"/>
    </source>
</evidence>
<dbReference type="Proteomes" id="UP000197007">
    <property type="component" value="Chromosome"/>
</dbReference>
<keyword evidence="2" id="KW-1185">Reference proteome</keyword>
<gene>
    <name evidence="1" type="ORF">CBG49_03785</name>
</gene>
<accession>A0A1Z4BLZ5</accession>
<evidence type="ECO:0000313" key="2">
    <source>
        <dbReference type="Proteomes" id="UP000197007"/>
    </source>
</evidence>
<sequence length="64" mass="7198">MPTPVPPPEGKGQSAKATFLVKKHLIFSSIAEFILKIYRLLFLNANAEESAKAMRFVIQLFFSN</sequence>
<reference evidence="2" key="1">
    <citation type="submission" date="2017-06" db="EMBL/GenBank/DDBJ databases">
        <title>Complete genome sequence of Capnocytophaga sp. KCOM 1579 (=ChDC OS43) isolated from a human refractory periapical abscess lesion.</title>
        <authorList>
            <person name="Kook J.-K."/>
            <person name="Park S.-N."/>
            <person name="Lim Y.K."/>
            <person name="Roh H."/>
        </authorList>
    </citation>
    <scope>NUCLEOTIDE SEQUENCE [LARGE SCALE GENOMIC DNA]</scope>
    <source>
        <strain evidence="2">ChDC OS43</strain>
    </source>
</reference>
<dbReference type="EMBL" id="CP022022">
    <property type="protein sequence ID" value="ASF42275.1"/>
    <property type="molecule type" value="Genomic_DNA"/>
</dbReference>
<organism evidence="1 2">
    <name type="scientific">Capnocytophaga endodontalis</name>
    <dbReference type="NCBI Taxonomy" id="2708117"/>
    <lineage>
        <taxon>Bacteria</taxon>
        <taxon>Pseudomonadati</taxon>
        <taxon>Bacteroidota</taxon>
        <taxon>Flavobacteriia</taxon>
        <taxon>Flavobacteriales</taxon>
        <taxon>Flavobacteriaceae</taxon>
        <taxon>Capnocytophaga</taxon>
    </lineage>
</organism>
<proteinExistence type="predicted"/>
<protein>
    <submittedName>
        <fullName evidence="1">Uncharacterized protein</fullName>
    </submittedName>
</protein>
<name>A0A1Z4BLZ5_9FLAO</name>
<dbReference type="AlphaFoldDB" id="A0A1Z4BLZ5"/>
<dbReference type="KEGG" id="capn:CBG49_03785"/>